<keyword evidence="4" id="KW-0479">Metal-binding</keyword>
<dbReference type="GO" id="GO:0030313">
    <property type="term" value="C:cell envelope"/>
    <property type="evidence" value="ECO:0007669"/>
    <property type="project" value="UniProtKB-SubCell"/>
</dbReference>
<feature type="domain" description="M23ase beta-sheet core" evidence="9">
    <location>
        <begin position="301"/>
        <end position="397"/>
    </location>
</feature>
<dbReference type="KEGG" id="kct:CDEE_0033"/>
<evidence type="ECO:0000256" key="5">
    <source>
        <dbReference type="ARBA" id="ARBA00022801"/>
    </source>
</evidence>
<keyword evidence="3" id="KW-0645">Protease</keyword>
<accession>M1M723</accession>
<evidence type="ECO:0000256" key="7">
    <source>
        <dbReference type="ARBA" id="ARBA00023049"/>
    </source>
</evidence>
<name>M1M723_9PROT</name>
<evidence type="ECO:0000256" key="2">
    <source>
        <dbReference type="ARBA" id="ARBA00004196"/>
    </source>
</evidence>
<evidence type="ECO:0000256" key="1">
    <source>
        <dbReference type="ARBA" id="ARBA00001947"/>
    </source>
</evidence>
<comment type="subcellular location">
    <subcellularLocation>
        <location evidence="2">Cell envelope</location>
    </subcellularLocation>
</comment>
<keyword evidence="6" id="KW-0862">Zinc</keyword>
<dbReference type="PANTHER" id="PTHR21666:SF288">
    <property type="entry name" value="CELL DIVISION PROTEIN YTFB"/>
    <property type="match status" value="1"/>
</dbReference>
<evidence type="ECO:0000313" key="11">
    <source>
        <dbReference type="EMBL" id="AGF47885.1"/>
    </source>
</evidence>
<evidence type="ECO:0000256" key="3">
    <source>
        <dbReference type="ARBA" id="ARBA00022670"/>
    </source>
</evidence>
<dbReference type="InterPro" id="IPR011055">
    <property type="entry name" value="Dup_hybrid_motif"/>
</dbReference>
<proteinExistence type="predicted"/>
<dbReference type="CDD" id="cd12797">
    <property type="entry name" value="M23_peptidase"/>
    <property type="match status" value="1"/>
</dbReference>
<dbReference type="Pfam" id="PF19425">
    <property type="entry name" value="Csd3_N2"/>
    <property type="match status" value="1"/>
</dbReference>
<evidence type="ECO:0000256" key="4">
    <source>
        <dbReference type="ARBA" id="ARBA00022723"/>
    </source>
</evidence>
<dbReference type="Gene3D" id="2.70.70.10">
    <property type="entry name" value="Glucose Permease (Domain IIA)"/>
    <property type="match status" value="1"/>
</dbReference>
<feature type="domain" description="Csd3-like second N-terminal" evidence="10">
    <location>
        <begin position="169"/>
        <end position="288"/>
    </location>
</feature>
<evidence type="ECO:0000259" key="10">
    <source>
        <dbReference type="Pfam" id="PF19425"/>
    </source>
</evidence>
<dbReference type="GO" id="GO:0006508">
    <property type="term" value="P:proteolysis"/>
    <property type="evidence" value="ECO:0007669"/>
    <property type="project" value="UniProtKB-KW"/>
</dbReference>
<evidence type="ECO:0000259" key="9">
    <source>
        <dbReference type="Pfam" id="PF01551"/>
    </source>
</evidence>
<dbReference type="AlphaFoldDB" id="M1M723"/>
<gene>
    <name evidence="11" type="ORF">CDEE_0033</name>
</gene>
<dbReference type="eggNOG" id="COG0739">
    <property type="taxonomic scope" value="Bacteria"/>
</dbReference>
<keyword evidence="12" id="KW-1185">Reference proteome</keyword>
<dbReference type="HOGENOM" id="CLU_026846_4_1_4"/>
<dbReference type="Proteomes" id="UP000011686">
    <property type="component" value="Chromosome"/>
</dbReference>
<dbReference type="Pfam" id="PF01551">
    <property type="entry name" value="Peptidase_M23"/>
    <property type="match status" value="1"/>
</dbReference>
<feature type="transmembrane region" description="Helical" evidence="8">
    <location>
        <begin position="7"/>
        <end position="28"/>
    </location>
</feature>
<evidence type="ECO:0000313" key="12">
    <source>
        <dbReference type="Proteomes" id="UP000011686"/>
    </source>
</evidence>
<dbReference type="PATRIC" id="fig|1208918.3.peg.585"/>
<protein>
    <submittedName>
        <fullName evidence="11">Zinc metallopeptidase of M23 family</fullName>
    </submittedName>
</protein>
<sequence length="444" mass="50628">MIKSSWLRKYIFITTIFLAIVVTLGFFLQKYENAQQPQLKIIRGERKLNVHNRILEINDIHKPYISETIIKTGDNLNSVLQRLKISNIKDIQRFISNDKNAKKLAKLMSGRPIYAATDSVGNLIWLKYLHTPNSELNGKVASKYLQITRNPNNCYKASEEVEIPNKHVRVAFGNILSSLFEATESAGIPNFIALQMTDILSNKIDFLRELRHGDQFIIIYEVQTINGYNIGSGKILAMEFKNHDKQYNAIWFDNNGLEIGAYYDFDGNSLQRAFLRNAVKFTRISSTFGKRLHPINKTWVEHKGIDYVAPTGTPIYATADGVVEFVGWQNGYGKVTILKHYDKYSTLYAHQSQIAPKISKGKKVYQGQLLGYVGSTGWATGPHLHYELRINNKPVNPLTINLPISKKIDKSNFESFKNTMAFYQTQINFLAKFNNESIKLASSN</sequence>
<keyword evidence="7" id="KW-0482">Metalloprotease</keyword>
<keyword evidence="8" id="KW-0472">Membrane</keyword>
<dbReference type="GO" id="GO:0004222">
    <property type="term" value="F:metalloendopeptidase activity"/>
    <property type="evidence" value="ECO:0007669"/>
    <property type="project" value="TreeGrafter"/>
</dbReference>
<dbReference type="InterPro" id="IPR045834">
    <property type="entry name" value="Csd3_N2"/>
</dbReference>
<comment type="cofactor">
    <cofactor evidence="1">
        <name>Zn(2+)</name>
        <dbReference type="ChEBI" id="CHEBI:29105"/>
    </cofactor>
</comment>
<keyword evidence="8" id="KW-1133">Transmembrane helix</keyword>
<organism evidence="11 12">
    <name type="scientific">Candidatus Kinetoplastidibacterium crithidiae TCC036E</name>
    <dbReference type="NCBI Taxonomy" id="1208918"/>
    <lineage>
        <taxon>Bacteria</taxon>
        <taxon>Pseudomonadati</taxon>
        <taxon>Pseudomonadota</taxon>
        <taxon>Betaproteobacteria</taxon>
        <taxon>Candidatus Kinetoplastidibacterium</taxon>
    </lineage>
</organism>
<dbReference type="GO" id="GO:0046872">
    <property type="term" value="F:metal ion binding"/>
    <property type="evidence" value="ECO:0007669"/>
    <property type="project" value="UniProtKB-KW"/>
</dbReference>
<dbReference type="Gene3D" id="3.10.450.350">
    <property type="match status" value="2"/>
</dbReference>
<reference evidence="11 12" key="1">
    <citation type="journal article" date="2013" name="Genome Biol. Evol.">
        <title>Genome evolution and phylogenomic analysis of candidatus kinetoplastibacterium, the betaproteobacterial endosymbionts of strigomonas and angomonas.</title>
        <authorList>
            <person name="Alves J.M."/>
            <person name="Serrano M.G."/>
            <person name="Maia da Silva F."/>
            <person name="Voegtly L.J."/>
            <person name="Matveyev A.V."/>
            <person name="Teixeira M.M."/>
            <person name="Camargo E.P."/>
            <person name="Buck G.A."/>
        </authorList>
    </citation>
    <scope>NUCLEOTIDE SEQUENCE [LARGE SCALE GENOMIC DNA]</scope>
    <source>
        <strain evidence="11 12">TCC036E</strain>
    </source>
</reference>
<dbReference type="STRING" id="1208918.CDEE_0033"/>
<dbReference type="InterPro" id="IPR016047">
    <property type="entry name" value="M23ase_b-sheet_dom"/>
</dbReference>
<dbReference type="PANTHER" id="PTHR21666">
    <property type="entry name" value="PEPTIDASE-RELATED"/>
    <property type="match status" value="1"/>
</dbReference>
<keyword evidence="8" id="KW-0812">Transmembrane</keyword>
<keyword evidence="5" id="KW-0378">Hydrolase</keyword>
<evidence type="ECO:0000256" key="6">
    <source>
        <dbReference type="ARBA" id="ARBA00022833"/>
    </source>
</evidence>
<dbReference type="RefSeq" id="WP_015389165.1">
    <property type="nucleotide sequence ID" value="NC_020283.1"/>
</dbReference>
<dbReference type="EMBL" id="CP003804">
    <property type="protein sequence ID" value="AGF47885.1"/>
    <property type="molecule type" value="Genomic_DNA"/>
</dbReference>
<dbReference type="SUPFAM" id="SSF51261">
    <property type="entry name" value="Duplicated hybrid motif"/>
    <property type="match status" value="1"/>
</dbReference>
<evidence type="ECO:0000256" key="8">
    <source>
        <dbReference type="SAM" id="Phobius"/>
    </source>
</evidence>
<dbReference type="InterPro" id="IPR050570">
    <property type="entry name" value="Cell_wall_metabolism_enzyme"/>
</dbReference>